<proteinExistence type="predicted"/>
<accession>A0ABS8UBU4</accession>
<keyword evidence="3" id="KW-1185">Reference proteome</keyword>
<dbReference type="RefSeq" id="WP_232135233.1">
    <property type="nucleotide sequence ID" value="NZ_JAJQKU010000002.1"/>
</dbReference>
<evidence type="ECO:0000256" key="1">
    <source>
        <dbReference type="SAM" id="MobiDB-lite"/>
    </source>
</evidence>
<reference evidence="2" key="1">
    <citation type="submission" date="2021-12" db="EMBL/GenBank/DDBJ databases">
        <authorList>
            <person name="Ulrich A."/>
        </authorList>
    </citation>
    <scope>NUCLEOTIDE SEQUENCE</scope>
    <source>
        <strain evidence="2">A1P009</strain>
    </source>
</reference>
<feature type="region of interest" description="Disordered" evidence="1">
    <location>
        <begin position="1"/>
        <end position="30"/>
    </location>
</feature>
<comment type="caution">
    <text evidence="2">The sequence shown here is derived from an EMBL/GenBank/DDBJ whole genome shotgun (WGS) entry which is preliminary data.</text>
</comment>
<dbReference type="EMBL" id="JAJQKU010000002">
    <property type="protein sequence ID" value="MCD9096524.1"/>
    <property type="molecule type" value="Genomic_DNA"/>
</dbReference>
<name>A0ABS8UBU4_9GAMM</name>
<organism evidence="2 3">
    <name type="scientific">Luteimonas fraxinea</name>
    <dbReference type="NCBI Taxonomy" id="2901869"/>
    <lineage>
        <taxon>Bacteria</taxon>
        <taxon>Pseudomonadati</taxon>
        <taxon>Pseudomonadota</taxon>
        <taxon>Gammaproteobacteria</taxon>
        <taxon>Lysobacterales</taxon>
        <taxon>Lysobacteraceae</taxon>
        <taxon>Luteimonas</taxon>
    </lineage>
</organism>
<protein>
    <submittedName>
        <fullName evidence="2">Uncharacterized protein</fullName>
    </submittedName>
</protein>
<reference evidence="2" key="2">
    <citation type="journal article" date="2022" name="Syst. Appl. Microbiol.">
        <title>Physiological and genomic characterisation of Luteimonas fraxinea sp. nov., a bacterial species associated with trees tolerant to ash dieback.</title>
        <authorList>
            <person name="Ulrich K."/>
            <person name="Becker R."/>
            <person name="Behrendt U."/>
            <person name="Kube M."/>
            <person name="Schneck V."/>
            <person name="Ulrich A."/>
        </authorList>
    </citation>
    <scope>NUCLEOTIDE SEQUENCE</scope>
    <source>
        <strain evidence="2">A1P009</strain>
    </source>
</reference>
<evidence type="ECO:0000313" key="3">
    <source>
        <dbReference type="Proteomes" id="UP001430360"/>
    </source>
</evidence>
<dbReference type="Proteomes" id="UP001430360">
    <property type="component" value="Unassembled WGS sequence"/>
</dbReference>
<sequence>MRDQLDTKTSDLLPGKLGRPCANPDRGPMTDAERARAYRNRVRSRAGLARAQADRDVRRKVRTELTFLGDYSDAQLLEAIRLTLAEVRDIGNKGSKARAAHLVAELARRYPS</sequence>
<gene>
    <name evidence="2" type="ORF">LTT95_06170</name>
</gene>
<evidence type="ECO:0000313" key="2">
    <source>
        <dbReference type="EMBL" id="MCD9096524.1"/>
    </source>
</evidence>